<dbReference type="EMBL" id="PNBW01000002">
    <property type="protein sequence ID" value="TMO79083.1"/>
    <property type="molecule type" value="Genomic_DNA"/>
</dbReference>
<dbReference type="Gene3D" id="3.20.20.80">
    <property type="entry name" value="Glycosidases"/>
    <property type="match status" value="2"/>
</dbReference>
<keyword evidence="8" id="KW-0732">Signal</keyword>
<dbReference type="PANTHER" id="PTHR11177">
    <property type="entry name" value="CHITINASE"/>
    <property type="match status" value="1"/>
</dbReference>
<keyword evidence="2 7" id="KW-0378">Hydrolase</keyword>
<dbReference type="InterPro" id="IPR001223">
    <property type="entry name" value="Glyco_hydro18_cat"/>
</dbReference>
<dbReference type="Pfam" id="PF00704">
    <property type="entry name" value="Glyco_hydro_18"/>
    <property type="match status" value="1"/>
</dbReference>
<name>A0A5S3VC63_9GAMM</name>
<keyword evidence="12" id="KW-1185">Reference proteome</keyword>
<dbReference type="GO" id="GO:0000272">
    <property type="term" value="P:polysaccharide catabolic process"/>
    <property type="evidence" value="ECO:0007669"/>
    <property type="project" value="UniProtKB-KW"/>
</dbReference>
<dbReference type="Pfam" id="PF17957">
    <property type="entry name" value="Big_7"/>
    <property type="match status" value="1"/>
</dbReference>
<reference evidence="12 13" key="2">
    <citation type="submission" date="2019-06" db="EMBL/GenBank/DDBJ databases">
        <title>Co-occurence of chitin degradation, pigmentation and bioactivity in marine Pseudoalteromonas.</title>
        <authorList>
            <person name="Sonnenschein E.C."/>
            <person name="Bech P.K."/>
        </authorList>
    </citation>
    <scope>NUCLEOTIDE SEQUENCE [LARGE SCALE GENOMIC DNA]</scope>
    <source>
        <strain evidence="13">S3790</strain>
        <strain evidence="12">S3895</strain>
    </source>
</reference>
<protein>
    <submittedName>
        <fullName evidence="10">Glycoside hydrolase</fullName>
    </submittedName>
</protein>
<dbReference type="SUPFAM" id="SSF51445">
    <property type="entry name" value="(Trans)glycosidases"/>
    <property type="match status" value="1"/>
</dbReference>
<evidence type="ECO:0000256" key="6">
    <source>
        <dbReference type="ARBA" id="ARBA00023326"/>
    </source>
</evidence>
<accession>A0A5S3VC63</accession>
<evidence type="ECO:0000256" key="1">
    <source>
        <dbReference type="ARBA" id="ARBA00009121"/>
    </source>
</evidence>
<feature type="domain" description="GH18" evidence="9">
    <location>
        <begin position="325"/>
        <end position="803"/>
    </location>
</feature>
<dbReference type="InterPro" id="IPR003610">
    <property type="entry name" value="CBM5/12"/>
</dbReference>
<evidence type="ECO:0000313" key="12">
    <source>
        <dbReference type="Proteomes" id="UP000307164"/>
    </source>
</evidence>
<reference evidence="10" key="3">
    <citation type="submission" date="2019-09" db="EMBL/GenBank/DDBJ databases">
        <title>Co-occurence of chitin degradation, pigmentation and bioactivity in marine Pseudoalteromonas.</title>
        <authorList>
            <person name="Sonnenschein E.C."/>
            <person name="Bech P.K."/>
        </authorList>
    </citation>
    <scope>NUCLEOTIDE SEQUENCE</scope>
    <source>
        <strain evidence="10">S3790</strain>
        <strain evidence="11">S3895</strain>
    </source>
</reference>
<proteinExistence type="inferred from homology"/>
<dbReference type="Proteomes" id="UP000307217">
    <property type="component" value="Unassembled WGS sequence"/>
</dbReference>
<dbReference type="GO" id="GO:0004553">
    <property type="term" value="F:hydrolase activity, hydrolyzing O-glycosyl compounds"/>
    <property type="evidence" value="ECO:0007669"/>
    <property type="project" value="InterPro"/>
</dbReference>
<dbReference type="CDD" id="cd00146">
    <property type="entry name" value="PKD"/>
    <property type="match status" value="1"/>
</dbReference>
<dbReference type="SMART" id="SM00636">
    <property type="entry name" value="Glyco_18"/>
    <property type="match status" value="1"/>
</dbReference>
<dbReference type="CDD" id="cd12204">
    <property type="entry name" value="CBD_like"/>
    <property type="match status" value="1"/>
</dbReference>
<dbReference type="PROSITE" id="PS01095">
    <property type="entry name" value="GH18_1"/>
    <property type="match status" value="1"/>
</dbReference>
<dbReference type="PANTHER" id="PTHR11177:SF308">
    <property type="entry name" value="CHITINASE A"/>
    <property type="match status" value="1"/>
</dbReference>
<comment type="similarity">
    <text evidence="1">Belongs to the glycosyl hydrolase 18 family. Chitinase class II subfamily.</text>
</comment>
<evidence type="ECO:0000256" key="7">
    <source>
        <dbReference type="RuleBase" id="RU000489"/>
    </source>
</evidence>
<dbReference type="EMBL" id="PNBX01000024">
    <property type="protein sequence ID" value="TMO69093.1"/>
    <property type="molecule type" value="Genomic_DNA"/>
</dbReference>
<dbReference type="InterPro" id="IPR011583">
    <property type="entry name" value="Chitinase_II/V-like_cat"/>
</dbReference>
<dbReference type="InterPro" id="IPR029070">
    <property type="entry name" value="Chitinase_insertion_sf"/>
</dbReference>
<dbReference type="InterPro" id="IPR050314">
    <property type="entry name" value="Glycosyl_Hydrlase_18"/>
</dbReference>
<evidence type="ECO:0000256" key="5">
    <source>
        <dbReference type="ARBA" id="ARBA00023295"/>
    </source>
</evidence>
<feature type="chain" id="PRO_5024344697" evidence="8">
    <location>
        <begin position="28"/>
        <end position="1047"/>
    </location>
</feature>
<dbReference type="GO" id="GO:0008061">
    <property type="term" value="F:chitin binding"/>
    <property type="evidence" value="ECO:0007669"/>
    <property type="project" value="InterPro"/>
</dbReference>
<feature type="signal peptide" evidence="8">
    <location>
        <begin position="1"/>
        <end position="27"/>
    </location>
</feature>
<dbReference type="InterPro" id="IPR001579">
    <property type="entry name" value="Glyco_hydro_18_chit_AS"/>
</dbReference>
<keyword evidence="5 7" id="KW-0326">Glycosidase</keyword>
<dbReference type="PROSITE" id="PS51910">
    <property type="entry name" value="GH18_2"/>
    <property type="match status" value="1"/>
</dbReference>
<dbReference type="GO" id="GO:0030246">
    <property type="term" value="F:carbohydrate binding"/>
    <property type="evidence" value="ECO:0007669"/>
    <property type="project" value="InterPro"/>
</dbReference>
<evidence type="ECO:0000313" key="13">
    <source>
        <dbReference type="Proteomes" id="UP000307217"/>
    </source>
</evidence>
<gene>
    <name evidence="10" type="ORF">CWC19_06575</name>
    <name evidence="11" type="ORF">CWC20_00250</name>
</gene>
<evidence type="ECO:0000256" key="2">
    <source>
        <dbReference type="ARBA" id="ARBA00022801"/>
    </source>
</evidence>
<dbReference type="GO" id="GO:0005576">
    <property type="term" value="C:extracellular region"/>
    <property type="evidence" value="ECO:0007669"/>
    <property type="project" value="InterPro"/>
</dbReference>
<evidence type="ECO:0000313" key="11">
    <source>
        <dbReference type="EMBL" id="TMO79083.1"/>
    </source>
</evidence>
<evidence type="ECO:0000259" key="9">
    <source>
        <dbReference type="PROSITE" id="PS51910"/>
    </source>
</evidence>
<comment type="caution">
    <text evidence="10">The sequence shown here is derived from an EMBL/GenBank/DDBJ whole genome shotgun (WGS) entry which is preliminary data.</text>
</comment>
<dbReference type="Gene3D" id="2.10.10.20">
    <property type="entry name" value="Carbohydrate-binding module superfamily 5/12"/>
    <property type="match status" value="2"/>
</dbReference>
<keyword evidence="3" id="KW-0146">Chitin degradation</keyword>
<sequence>MRTQKMFKSALRYSAISLGLFTGFSNASNLPYDCTGLPVWKENTAYVKGEVVQRADAAYESQWWNKVDPVTHSKSWQEWIKLGVCDSVITNAPPVVSGLTPESGTEFNTNDSVAISVNATDADGTVSKVDFYVDDVLIATDTQASADMFDGTWVAQEGSHVISVKATDDKGAVSTILSNQVIVKQVVDPVNKAPVAALELASLPAELVVGSSVEFNLSGSDSDGQVTALSFAVDGVEVASSNGSATAHTWQAAQLGPVTFTLTVTDDKGATGEVSKTLTVIEAGQVNNRDACQPAGLYQTPGVNTPYCTIYDENGREVMGADHPRRVIGYFTSWRNGANGQPSYLVNDIPWDKITHINYAFAHVDAANKVSIGDPNAPGNPATNMEWPGVAGAELDPSLPYKGHFNLLNKYKKQHPDVKTLISVGGWAETGGFFGGDGKRVKSGGFYTMTTNADGSVNHAGIEAFAQSSVDFIKKYGFDGVDVDYEYPSSMKDSGHPDDFPISNARRAGLNASYQVLMKRLREVLDKAGEADGKHYMLTIASPSSGYLLRGMETFQVTKYLDYVNIMSYDLHGAWNSHVGHNAALFDTGLDSELKQWNVYGTKEFEGIGYLNTDWAVRYFRGAISAGRINIGLPYYTRGFQNVQGGTNGLWGQAALANQADCAPGTGVGDKNKCGDGAVGIDNLWHDKNDNGYEVPAGSNPLWHAKNLENGITPSYLGIYGLTPDTDPTDVLTGTYTRHYDSVAVAPWLWNAQKNVFISIEDEESMGAKVDYVINNGLGGIMFWELAGDYDYDAAKGEYFMGSSMTSLAYNKFNQSGVAYDVHNGDPAFAVPAESVDVTFAAKDFPTGDDNYPIAPTFVFTNNSDIDLSGAKISFDVPVSTSAIFKSNWNAQEKLKMAVDVNGSNAAGNNIGGFENEFHRFSITLVNEWGSVPKSLTPGESVNAQVMYYNPITGPANFVAEKDGKRYAFKFEYPKLPAAKPGNDNGGPVTSCEGVPIADISVYPTFPRSTHAAAGDLIIQGTKVYKAKWWSNKAPESSGDYTKVCNL</sequence>
<keyword evidence="6" id="KW-0624">Polysaccharide degradation</keyword>
<dbReference type="CDD" id="cd12215">
    <property type="entry name" value="ChiC_BD"/>
    <property type="match status" value="1"/>
</dbReference>
<dbReference type="CDD" id="cd06548">
    <property type="entry name" value="GH18_chitinase"/>
    <property type="match status" value="1"/>
</dbReference>
<dbReference type="Gene3D" id="2.60.40.10">
    <property type="entry name" value="Immunoglobulins"/>
    <property type="match status" value="2"/>
</dbReference>
<dbReference type="InterPro" id="IPR036573">
    <property type="entry name" value="CBM_sf_5/12"/>
</dbReference>
<dbReference type="RefSeq" id="WP_138591098.1">
    <property type="nucleotide sequence ID" value="NZ_PNBW01000002.1"/>
</dbReference>
<evidence type="ECO:0000256" key="4">
    <source>
        <dbReference type="ARBA" id="ARBA00023277"/>
    </source>
</evidence>
<dbReference type="AlphaFoldDB" id="A0A5S3VC63"/>
<dbReference type="OrthoDB" id="9775889at2"/>
<dbReference type="InterPro" id="IPR017853">
    <property type="entry name" value="GH"/>
</dbReference>
<reference evidence="12 13" key="1">
    <citation type="submission" date="2018-01" db="EMBL/GenBank/DDBJ databases">
        <authorList>
            <person name="Paulsen S."/>
            <person name="Gram L.K."/>
        </authorList>
    </citation>
    <scope>NUCLEOTIDE SEQUENCE [LARGE SCALE GENOMIC DNA]</scope>
    <source>
        <strain evidence="10 13">S3790</strain>
        <strain evidence="11 12">S3895</strain>
    </source>
</reference>
<dbReference type="Proteomes" id="UP000307164">
    <property type="component" value="Unassembled WGS sequence"/>
</dbReference>
<dbReference type="InterPro" id="IPR009470">
    <property type="entry name" value="Chi_C"/>
</dbReference>
<dbReference type="InterPro" id="IPR013783">
    <property type="entry name" value="Ig-like_fold"/>
</dbReference>
<dbReference type="Gene3D" id="3.10.50.10">
    <property type="match status" value="1"/>
</dbReference>
<dbReference type="SUPFAM" id="SSF51055">
    <property type="entry name" value="Carbohydrate binding domain"/>
    <property type="match status" value="2"/>
</dbReference>
<evidence type="ECO:0000313" key="10">
    <source>
        <dbReference type="EMBL" id="TMO69093.1"/>
    </source>
</evidence>
<organism evidence="10 13">
    <name type="scientific">Pseudoalteromonas aurantia</name>
    <dbReference type="NCBI Taxonomy" id="43654"/>
    <lineage>
        <taxon>Bacteria</taxon>
        <taxon>Pseudomonadati</taxon>
        <taxon>Pseudomonadota</taxon>
        <taxon>Gammaproteobacteria</taxon>
        <taxon>Alteromonadales</taxon>
        <taxon>Pseudoalteromonadaceae</taxon>
        <taxon>Pseudoalteromonas</taxon>
    </lineage>
</organism>
<dbReference type="SMART" id="SM00495">
    <property type="entry name" value="ChtBD3"/>
    <property type="match status" value="2"/>
</dbReference>
<keyword evidence="4" id="KW-0119">Carbohydrate metabolism</keyword>
<dbReference type="SUPFAM" id="SSF54556">
    <property type="entry name" value="Chitinase insertion domain"/>
    <property type="match status" value="1"/>
</dbReference>
<evidence type="ECO:0000256" key="8">
    <source>
        <dbReference type="SAM" id="SignalP"/>
    </source>
</evidence>
<dbReference type="GO" id="GO:0006032">
    <property type="term" value="P:chitin catabolic process"/>
    <property type="evidence" value="ECO:0007669"/>
    <property type="project" value="UniProtKB-KW"/>
</dbReference>
<dbReference type="Pfam" id="PF06483">
    <property type="entry name" value="ChiC"/>
    <property type="match status" value="1"/>
</dbReference>
<evidence type="ECO:0000256" key="3">
    <source>
        <dbReference type="ARBA" id="ARBA00023024"/>
    </source>
</evidence>